<comment type="caution">
    <text evidence="2">The sequence shown here is derived from an EMBL/GenBank/DDBJ whole genome shotgun (WGS) entry which is preliminary data.</text>
</comment>
<dbReference type="EMBL" id="JAHMHS010000013">
    <property type="protein sequence ID" value="KAK1729176.1"/>
    <property type="molecule type" value="Genomic_DNA"/>
</dbReference>
<feature type="region of interest" description="Disordered" evidence="1">
    <location>
        <begin position="1"/>
        <end position="22"/>
    </location>
</feature>
<organism evidence="2 3">
    <name type="scientific">Glomerella acutata</name>
    <name type="common">Colletotrichum acutatum</name>
    <dbReference type="NCBI Taxonomy" id="27357"/>
    <lineage>
        <taxon>Eukaryota</taxon>
        <taxon>Fungi</taxon>
        <taxon>Dikarya</taxon>
        <taxon>Ascomycota</taxon>
        <taxon>Pezizomycotina</taxon>
        <taxon>Sordariomycetes</taxon>
        <taxon>Hypocreomycetidae</taxon>
        <taxon>Glomerellales</taxon>
        <taxon>Glomerellaceae</taxon>
        <taxon>Colletotrichum</taxon>
        <taxon>Colletotrichum acutatum species complex</taxon>
    </lineage>
</organism>
<gene>
    <name evidence="2" type="ORF">BDZ83DRAFT_648159</name>
</gene>
<dbReference type="Proteomes" id="UP001244207">
    <property type="component" value="Unassembled WGS sequence"/>
</dbReference>
<evidence type="ECO:0000256" key="1">
    <source>
        <dbReference type="SAM" id="MobiDB-lite"/>
    </source>
</evidence>
<dbReference type="GeneID" id="85394055"/>
<dbReference type="AlphaFoldDB" id="A0AAD9D0E5"/>
<sequence>MDWTDERAHKHPGRADRLEVGAEHDADHREELRLCRVLVRLAIHRIASTTLGFWGEHSSALVVYRRDADGRLGSNHTWVGITRVPSRERPCLFWINDLSQQPEMATWRTNDSSMHWRSFDAVFLNESMGKTPKAVGPHSRVLGLVVKAAAAGNFPVPRHLSAAQRTLLSRMEAEI</sequence>
<accession>A0AAD9D0E5</accession>
<reference evidence="2" key="1">
    <citation type="submission" date="2021-12" db="EMBL/GenBank/DDBJ databases">
        <title>Comparative genomics, transcriptomics and evolutionary studies reveal genomic signatures of adaptation to plant cell wall in hemibiotrophic fungi.</title>
        <authorList>
            <consortium name="DOE Joint Genome Institute"/>
            <person name="Baroncelli R."/>
            <person name="Diaz J.F."/>
            <person name="Benocci T."/>
            <person name="Peng M."/>
            <person name="Battaglia E."/>
            <person name="Haridas S."/>
            <person name="Andreopoulos W."/>
            <person name="Labutti K."/>
            <person name="Pangilinan J."/>
            <person name="Floch G.L."/>
            <person name="Makela M.R."/>
            <person name="Henrissat B."/>
            <person name="Grigoriev I.V."/>
            <person name="Crouch J.A."/>
            <person name="De Vries R.P."/>
            <person name="Sukno S.A."/>
            <person name="Thon M.R."/>
        </authorList>
    </citation>
    <scope>NUCLEOTIDE SEQUENCE</scope>
    <source>
        <strain evidence="2">CBS 112980</strain>
    </source>
</reference>
<keyword evidence="3" id="KW-1185">Reference proteome</keyword>
<proteinExistence type="predicted"/>
<dbReference type="RefSeq" id="XP_060369231.1">
    <property type="nucleotide sequence ID" value="XM_060510156.1"/>
</dbReference>
<evidence type="ECO:0000313" key="3">
    <source>
        <dbReference type="Proteomes" id="UP001244207"/>
    </source>
</evidence>
<protein>
    <submittedName>
        <fullName evidence="2">Uncharacterized protein</fullName>
    </submittedName>
</protein>
<name>A0AAD9D0E5_GLOAC</name>
<evidence type="ECO:0000313" key="2">
    <source>
        <dbReference type="EMBL" id="KAK1729176.1"/>
    </source>
</evidence>